<comment type="caution">
    <text evidence="1">The sequence shown here is derived from an EMBL/GenBank/DDBJ whole genome shotgun (WGS) entry which is preliminary data.</text>
</comment>
<accession>A0A0M0BQA6</accession>
<proteinExistence type="predicted"/>
<name>A0A0M0BQA6_9ARCH</name>
<sequence>MRFWPWVRERIWEKAYELHAGDFQRSHGENPTTPTRRELREDGYFHRAKLIVLREVSREMRGRTSRDDEDLLGRVKTRMTWHEMKKRWD</sequence>
<dbReference type="AlphaFoldDB" id="A0A0M0BQA6"/>
<dbReference type="EMBL" id="LFWZ01000026">
    <property type="protein sequence ID" value="KON30624.1"/>
    <property type="molecule type" value="Genomic_DNA"/>
</dbReference>
<organism evidence="1 2">
    <name type="scientific">miscellaneous Crenarchaeota group-15 archaeon DG-45</name>
    <dbReference type="NCBI Taxonomy" id="1685127"/>
    <lineage>
        <taxon>Archaea</taxon>
        <taxon>Candidatus Bathyarchaeota</taxon>
        <taxon>MCG-15</taxon>
    </lineage>
</organism>
<evidence type="ECO:0000313" key="2">
    <source>
        <dbReference type="Proteomes" id="UP000037210"/>
    </source>
</evidence>
<reference evidence="1 2" key="1">
    <citation type="submission" date="2015-06" db="EMBL/GenBank/DDBJ databases">
        <title>New insights into the roles of widespread benthic archaea in carbon and nitrogen cycling.</title>
        <authorList>
            <person name="Lazar C.S."/>
            <person name="Baker B.J."/>
            <person name="Seitz K.W."/>
            <person name="Hyde A.S."/>
            <person name="Dick G.J."/>
            <person name="Hinrichs K.-U."/>
            <person name="Teske A.P."/>
        </authorList>
    </citation>
    <scope>NUCLEOTIDE SEQUENCE [LARGE SCALE GENOMIC DNA]</scope>
    <source>
        <strain evidence="1">DG-45</strain>
    </source>
</reference>
<protein>
    <submittedName>
        <fullName evidence="1">Uncharacterized protein</fullName>
    </submittedName>
</protein>
<dbReference type="Proteomes" id="UP000037210">
    <property type="component" value="Unassembled WGS sequence"/>
</dbReference>
<evidence type="ECO:0000313" key="1">
    <source>
        <dbReference type="EMBL" id="KON30624.1"/>
    </source>
</evidence>
<gene>
    <name evidence="1" type="ORF">AC482_03415</name>
</gene>